<sequence length="471" mass="50239">MSVRIERAHWSDPRVVSFREQMDAEIQPRYAHLRHLAPRVEVDPATVLVTLVATRSDGEPVGTVALKRTGAFGEVKRLFVHDRGRRLGVARALMAAIEQVAREEGFREAFLQTGSEQPQAMALYEREGWIPVVPYGPYAGDTALSRCYVKDLSAPFVAAVVPQDGTVDGPLSAIASLDAAGADLALLDDGTLDGAGGPSLDAPLLAAAAVTESSRIAVAPRVRVTHAEPFHLAKAIQSLDWSAAGRAGWVADVSESRGEAAAVGRRAAPEADEAWAEAQAVIDAARRLWDSWEDDAEIRDASTGRYIDASRVHYVDVETPWFRITGPSIVPRSPQGQIPVVIEADAAGPALEAAAREADLVRVAGPRAGDASRRVRELAGQRPIRVLVDLDPSQVAAAPHARSDDEQLAAWAAFVRAEAHADGVVLTGTPEQNARAARAIAGRGSGGTLRERLGLVRPISRYARPAEGEGR</sequence>
<name>A0A9D2H654_9MICO</name>
<dbReference type="GO" id="GO:0016705">
    <property type="term" value="F:oxidoreductase activity, acting on paired donors, with incorporation or reduction of molecular oxygen"/>
    <property type="evidence" value="ECO:0007669"/>
    <property type="project" value="InterPro"/>
</dbReference>
<evidence type="ECO:0000256" key="1">
    <source>
        <dbReference type="ARBA" id="ARBA00022630"/>
    </source>
</evidence>
<comment type="caution">
    <text evidence="6">The sequence shown here is derived from an EMBL/GenBank/DDBJ whole genome shotgun (WGS) entry which is preliminary data.</text>
</comment>
<dbReference type="PROSITE" id="PS51186">
    <property type="entry name" value="GNAT"/>
    <property type="match status" value="1"/>
</dbReference>
<keyword evidence="2" id="KW-0288">FMN</keyword>
<protein>
    <submittedName>
        <fullName evidence="6">GNAT family N-acetyltransferase</fullName>
        <ecNumber evidence="6">2.3.1.-</ecNumber>
    </submittedName>
</protein>
<evidence type="ECO:0000313" key="6">
    <source>
        <dbReference type="EMBL" id="HJA04632.1"/>
    </source>
</evidence>
<accession>A0A9D2H654</accession>
<evidence type="ECO:0000313" key="7">
    <source>
        <dbReference type="Proteomes" id="UP000824220"/>
    </source>
</evidence>
<keyword evidence="1" id="KW-0285">Flavoprotein</keyword>
<evidence type="ECO:0000256" key="3">
    <source>
        <dbReference type="ARBA" id="ARBA00023002"/>
    </source>
</evidence>
<evidence type="ECO:0000259" key="5">
    <source>
        <dbReference type="PROSITE" id="PS51186"/>
    </source>
</evidence>
<dbReference type="InterPro" id="IPR036661">
    <property type="entry name" value="Luciferase-like_sf"/>
</dbReference>
<dbReference type="EC" id="2.3.1.-" evidence="6"/>
<evidence type="ECO:0000256" key="2">
    <source>
        <dbReference type="ARBA" id="ARBA00022643"/>
    </source>
</evidence>
<dbReference type="EMBL" id="DXAM01000098">
    <property type="protein sequence ID" value="HJA04632.1"/>
    <property type="molecule type" value="Genomic_DNA"/>
</dbReference>
<keyword evidence="6" id="KW-0012">Acyltransferase</keyword>
<dbReference type="Gene3D" id="3.40.630.30">
    <property type="match status" value="1"/>
</dbReference>
<dbReference type="CDD" id="cd04301">
    <property type="entry name" value="NAT_SF"/>
    <property type="match status" value="1"/>
</dbReference>
<evidence type="ECO:0000256" key="4">
    <source>
        <dbReference type="ARBA" id="ARBA00023033"/>
    </source>
</evidence>
<dbReference type="Proteomes" id="UP000824220">
    <property type="component" value="Unassembled WGS sequence"/>
</dbReference>
<dbReference type="PANTHER" id="PTHR30011">
    <property type="entry name" value="ALKANESULFONATE MONOOXYGENASE-RELATED"/>
    <property type="match status" value="1"/>
</dbReference>
<keyword evidence="6" id="KW-0808">Transferase</keyword>
<keyword evidence="4" id="KW-0503">Monooxygenase</keyword>
<dbReference type="GO" id="GO:0016747">
    <property type="term" value="F:acyltransferase activity, transferring groups other than amino-acyl groups"/>
    <property type="evidence" value="ECO:0007669"/>
    <property type="project" value="InterPro"/>
</dbReference>
<organism evidence="6 7">
    <name type="scientific">Candidatus Microbacterium stercoravium</name>
    <dbReference type="NCBI Taxonomy" id="2838697"/>
    <lineage>
        <taxon>Bacteria</taxon>
        <taxon>Bacillati</taxon>
        <taxon>Actinomycetota</taxon>
        <taxon>Actinomycetes</taxon>
        <taxon>Micrococcales</taxon>
        <taxon>Microbacteriaceae</taxon>
        <taxon>Microbacterium</taxon>
    </lineage>
</organism>
<dbReference type="InterPro" id="IPR000182">
    <property type="entry name" value="GNAT_dom"/>
</dbReference>
<proteinExistence type="predicted"/>
<dbReference type="InterPro" id="IPR016181">
    <property type="entry name" value="Acyl_CoA_acyltransferase"/>
</dbReference>
<reference evidence="6" key="2">
    <citation type="submission" date="2021-04" db="EMBL/GenBank/DDBJ databases">
        <authorList>
            <person name="Gilroy R."/>
        </authorList>
    </citation>
    <scope>NUCLEOTIDE SEQUENCE</scope>
    <source>
        <strain evidence="6">ChiHjej8B7-3636</strain>
    </source>
</reference>
<dbReference type="InterPro" id="IPR051260">
    <property type="entry name" value="Diverse_substr_monoxygenases"/>
</dbReference>
<feature type="domain" description="N-acetyltransferase" evidence="5">
    <location>
        <begin position="1"/>
        <end position="153"/>
    </location>
</feature>
<dbReference type="SUPFAM" id="SSF55729">
    <property type="entry name" value="Acyl-CoA N-acyltransferases (Nat)"/>
    <property type="match status" value="1"/>
</dbReference>
<keyword evidence="3" id="KW-0560">Oxidoreductase</keyword>
<dbReference type="AlphaFoldDB" id="A0A9D2H654"/>
<dbReference type="Pfam" id="PF00583">
    <property type="entry name" value="Acetyltransf_1"/>
    <property type="match status" value="1"/>
</dbReference>
<reference evidence="6" key="1">
    <citation type="journal article" date="2021" name="PeerJ">
        <title>Extensive microbial diversity within the chicken gut microbiome revealed by metagenomics and culture.</title>
        <authorList>
            <person name="Gilroy R."/>
            <person name="Ravi A."/>
            <person name="Getino M."/>
            <person name="Pursley I."/>
            <person name="Horton D.L."/>
            <person name="Alikhan N.F."/>
            <person name="Baker D."/>
            <person name="Gharbi K."/>
            <person name="Hall N."/>
            <person name="Watson M."/>
            <person name="Adriaenssens E.M."/>
            <person name="Foster-Nyarko E."/>
            <person name="Jarju S."/>
            <person name="Secka A."/>
            <person name="Antonio M."/>
            <person name="Oren A."/>
            <person name="Chaudhuri R.R."/>
            <person name="La Ragione R."/>
            <person name="Hildebrand F."/>
            <person name="Pallen M.J."/>
        </authorList>
    </citation>
    <scope>NUCLEOTIDE SEQUENCE</scope>
    <source>
        <strain evidence="6">ChiHjej8B7-3636</strain>
    </source>
</reference>
<gene>
    <name evidence="6" type="ORF">H9800_07185</name>
</gene>
<dbReference type="Gene3D" id="3.20.20.30">
    <property type="entry name" value="Luciferase-like domain"/>
    <property type="match status" value="1"/>
</dbReference>
<dbReference type="GO" id="GO:0004497">
    <property type="term" value="F:monooxygenase activity"/>
    <property type="evidence" value="ECO:0007669"/>
    <property type="project" value="UniProtKB-KW"/>
</dbReference>
<dbReference type="PANTHER" id="PTHR30011:SF16">
    <property type="entry name" value="C2H2 FINGER DOMAIN TRANSCRIPTION FACTOR (EUROFUNG)-RELATED"/>
    <property type="match status" value="1"/>
</dbReference>
<dbReference type="SUPFAM" id="SSF51679">
    <property type="entry name" value="Bacterial luciferase-like"/>
    <property type="match status" value="1"/>
</dbReference>